<accession>A0AAW0GDS7</accession>
<keyword evidence="5" id="KW-1185">Reference proteome</keyword>
<evidence type="ECO:0000256" key="2">
    <source>
        <dbReference type="ARBA" id="ARBA00022857"/>
    </source>
</evidence>
<protein>
    <recommendedName>
        <fullName evidence="3">NmrA-like domain-containing protein</fullName>
    </recommendedName>
</protein>
<gene>
    <name evidence="4" type="ORF">QCA50_005675</name>
</gene>
<dbReference type="SUPFAM" id="SSF51735">
    <property type="entry name" value="NAD(P)-binding Rossmann-fold domains"/>
    <property type="match status" value="1"/>
</dbReference>
<evidence type="ECO:0000256" key="1">
    <source>
        <dbReference type="ARBA" id="ARBA00006328"/>
    </source>
</evidence>
<dbReference type="PANTHER" id="PTHR42748:SF14">
    <property type="entry name" value="SNOAL-LIKE DOMAIN-CONTAINING PROTEIN"/>
    <property type="match status" value="1"/>
</dbReference>
<dbReference type="Proteomes" id="UP001385951">
    <property type="component" value="Unassembled WGS sequence"/>
</dbReference>
<comment type="similarity">
    <text evidence="1">Belongs to the NmrA-type oxidoreductase family.</text>
</comment>
<reference evidence="4 5" key="1">
    <citation type="submission" date="2022-09" db="EMBL/GenBank/DDBJ databases">
        <authorList>
            <person name="Palmer J.M."/>
        </authorList>
    </citation>
    <scope>NUCLEOTIDE SEQUENCE [LARGE SCALE GENOMIC DNA]</scope>
    <source>
        <strain evidence="4 5">DSM 7382</strain>
    </source>
</reference>
<dbReference type="InterPro" id="IPR036291">
    <property type="entry name" value="NAD(P)-bd_dom_sf"/>
</dbReference>
<evidence type="ECO:0000259" key="3">
    <source>
        <dbReference type="Pfam" id="PF05368"/>
    </source>
</evidence>
<dbReference type="PANTHER" id="PTHR42748">
    <property type="entry name" value="NITROGEN METABOLITE REPRESSION PROTEIN NMRA FAMILY MEMBER"/>
    <property type="match status" value="1"/>
</dbReference>
<sequence>MSANKLVLVIGATGAQGMAVVDALLAPSDDVLQSPYAVRALTRDPESRRAKELSARGVEVVKGAFNNFPSVIAAMQGTYGVFVNTDGFTVGEEREIYAGIRIYELAKQVPTIRHYVWSNLDYIAKIVDYNPEYRCEHQDGKGRVGEFLKLQLSDPTESGFVWSQLTTTPYMDMLQSIMFGPLNKRDDGTVVFATPVGQGHVPMIALSDLGFFARYIFDHRTETSGQDLRVTSDIVGWDYLIETYQKVTGDKAVVVHQTIDEWFNNFENADVPLANDIWRQGTATTETTTWRKNFTAWWKMWRDDILHFDIDWIRKLNPDGHTLETWMRDKDYIGMAEHHLLKNVEDGHMIRPRKEIVSGL</sequence>
<dbReference type="Gene3D" id="3.90.25.10">
    <property type="entry name" value="UDP-galactose 4-epimerase, domain 1"/>
    <property type="match status" value="1"/>
</dbReference>
<evidence type="ECO:0000313" key="5">
    <source>
        <dbReference type="Proteomes" id="UP001385951"/>
    </source>
</evidence>
<organism evidence="4 5">
    <name type="scientific">Cerrena zonata</name>
    <dbReference type="NCBI Taxonomy" id="2478898"/>
    <lineage>
        <taxon>Eukaryota</taxon>
        <taxon>Fungi</taxon>
        <taxon>Dikarya</taxon>
        <taxon>Basidiomycota</taxon>
        <taxon>Agaricomycotina</taxon>
        <taxon>Agaricomycetes</taxon>
        <taxon>Polyporales</taxon>
        <taxon>Cerrenaceae</taxon>
        <taxon>Cerrena</taxon>
    </lineage>
</organism>
<dbReference type="Pfam" id="PF05368">
    <property type="entry name" value="NmrA"/>
    <property type="match status" value="1"/>
</dbReference>
<keyword evidence="2" id="KW-0521">NADP</keyword>
<dbReference type="GO" id="GO:0005634">
    <property type="term" value="C:nucleus"/>
    <property type="evidence" value="ECO:0007669"/>
    <property type="project" value="TreeGrafter"/>
</dbReference>
<dbReference type="AlphaFoldDB" id="A0AAW0GDS7"/>
<dbReference type="EMBL" id="JASBNA010000006">
    <property type="protein sequence ID" value="KAK7690577.1"/>
    <property type="molecule type" value="Genomic_DNA"/>
</dbReference>
<dbReference type="InterPro" id="IPR051164">
    <property type="entry name" value="NmrA-like_oxidored"/>
</dbReference>
<name>A0AAW0GDS7_9APHY</name>
<dbReference type="Gene3D" id="3.40.50.720">
    <property type="entry name" value="NAD(P)-binding Rossmann-like Domain"/>
    <property type="match status" value="1"/>
</dbReference>
<proteinExistence type="inferred from homology"/>
<dbReference type="CDD" id="cd05251">
    <property type="entry name" value="NmrA_like_SDR_a"/>
    <property type="match status" value="1"/>
</dbReference>
<dbReference type="InterPro" id="IPR008030">
    <property type="entry name" value="NmrA-like"/>
</dbReference>
<comment type="caution">
    <text evidence="4">The sequence shown here is derived from an EMBL/GenBank/DDBJ whole genome shotgun (WGS) entry which is preliminary data.</text>
</comment>
<evidence type="ECO:0000313" key="4">
    <source>
        <dbReference type="EMBL" id="KAK7690577.1"/>
    </source>
</evidence>
<feature type="domain" description="NmrA-like" evidence="3">
    <location>
        <begin position="4"/>
        <end position="266"/>
    </location>
</feature>